<organism evidence="1 2">
    <name type="scientific">Dorea longicatena</name>
    <dbReference type="NCBI Taxonomy" id="88431"/>
    <lineage>
        <taxon>Bacteria</taxon>
        <taxon>Bacillati</taxon>
        <taxon>Bacillota</taxon>
        <taxon>Clostridia</taxon>
        <taxon>Lachnospirales</taxon>
        <taxon>Lachnospiraceae</taxon>
        <taxon>Dorea</taxon>
    </lineage>
</organism>
<dbReference type="EMBL" id="CZAY01000012">
    <property type="protein sequence ID" value="CUP69524.1"/>
    <property type="molecule type" value="Genomic_DNA"/>
</dbReference>
<sequence>MQIVPKLGMLTIVEIEAELMNNFTFVEMTVSYSMIRKKR</sequence>
<gene>
    <name evidence="1" type="ORF">ERS852526_01739</name>
</gene>
<accession>A0A174Q804</accession>
<dbReference type="AlphaFoldDB" id="A0A174Q804"/>
<evidence type="ECO:0000313" key="1">
    <source>
        <dbReference type="EMBL" id="CUP69524.1"/>
    </source>
</evidence>
<name>A0A174Q804_9FIRM</name>
<evidence type="ECO:0000313" key="2">
    <source>
        <dbReference type="Proteomes" id="UP000095485"/>
    </source>
</evidence>
<proteinExistence type="predicted"/>
<protein>
    <submittedName>
        <fullName evidence="1">Uncharacterized protein</fullName>
    </submittedName>
</protein>
<dbReference type="Proteomes" id="UP000095485">
    <property type="component" value="Unassembled WGS sequence"/>
</dbReference>
<reference evidence="1 2" key="1">
    <citation type="submission" date="2015-09" db="EMBL/GenBank/DDBJ databases">
        <authorList>
            <consortium name="Pathogen Informatics"/>
        </authorList>
    </citation>
    <scope>NUCLEOTIDE SEQUENCE [LARGE SCALE GENOMIC DNA]</scope>
    <source>
        <strain evidence="1 2">2789STDY5834914</strain>
    </source>
</reference>